<dbReference type="InterPro" id="IPR036388">
    <property type="entry name" value="WH-like_DNA-bd_sf"/>
</dbReference>
<dbReference type="Pfam" id="PF03551">
    <property type="entry name" value="PadR"/>
    <property type="match status" value="1"/>
</dbReference>
<dbReference type="InterPro" id="IPR036390">
    <property type="entry name" value="WH_DNA-bd_sf"/>
</dbReference>
<protein>
    <recommendedName>
        <fullName evidence="2">Transcription regulator PadR N-terminal domain-containing protein</fullName>
    </recommendedName>
</protein>
<evidence type="ECO:0000259" key="2">
    <source>
        <dbReference type="Pfam" id="PF03551"/>
    </source>
</evidence>
<name>A0A2R4X4L6_9EURY</name>
<dbReference type="KEGG" id="harc:HARCEL1_12895"/>
<dbReference type="AlphaFoldDB" id="A0A2R4X4L6"/>
<gene>
    <name evidence="3" type="ORF">HARCEL1_12895</name>
</gene>
<feature type="domain" description="Transcription regulator PadR N-terminal" evidence="2">
    <location>
        <begin position="27"/>
        <end position="95"/>
    </location>
</feature>
<dbReference type="SUPFAM" id="SSF46785">
    <property type="entry name" value="Winged helix' DNA-binding domain"/>
    <property type="match status" value="1"/>
</dbReference>
<reference evidence="3 4" key="1">
    <citation type="submission" date="2018-04" db="EMBL/GenBank/DDBJ databases">
        <title>Halococcoides cellulosivorans gen. nov., sp. nov., an extremely halophilic cellulose-utilizing haloarchaeon from hypersaline lakes.</title>
        <authorList>
            <person name="Sorokin D.Y."/>
            <person name="Toshchakov S.V."/>
            <person name="Samarov N.I."/>
            <person name="Korzhenkov A."/>
            <person name="Kublanov I.V."/>
        </authorList>
    </citation>
    <scope>NUCLEOTIDE SEQUENCE [LARGE SCALE GENOMIC DNA]</scope>
    <source>
        <strain evidence="3 4">HArcel1</strain>
    </source>
</reference>
<dbReference type="InterPro" id="IPR005149">
    <property type="entry name" value="Tscrpt_reg_PadR_N"/>
</dbReference>
<feature type="compositionally biased region" description="Acidic residues" evidence="1">
    <location>
        <begin position="145"/>
        <end position="157"/>
    </location>
</feature>
<accession>A0A2R4X4L6</accession>
<dbReference type="Gene3D" id="1.10.10.10">
    <property type="entry name" value="Winged helix-like DNA-binding domain superfamily/Winged helix DNA-binding domain"/>
    <property type="match status" value="1"/>
</dbReference>
<proteinExistence type="predicted"/>
<dbReference type="EMBL" id="CP028858">
    <property type="protein sequence ID" value="AWB28738.1"/>
    <property type="molecule type" value="Genomic_DNA"/>
</dbReference>
<evidence type="ECO:0000256" key="1">
    <source>
        <dbReference type="SAM" id="MobiDB-lite"/>
    </source>
</evidence>
<dbReference type="Proteomes" id="UP000244727">
    <property type="component" value="Chromosome"/>
</dbReference>
<organism evidence="3 4">
    <name type="scientific">Halococcoides cellulosivorans</name>
    <dbReference type="NCBI Taxonomy" id="1679096"/>
    <lineage>
        <taxon>Archaea</taxon>
        <taxon>Methanobacteriati</taxon>
        <taxon>Methanobacteriota</taxon>
        <taxon>Stenosarchaea group</taxon>
        <taxon>Halobacteria</taxon>
        <taxon>Halobacteriales</taxon>
        <taxon>Haloarculaceae</taxon>
        <taxon>Halococcoides</taxon>
    </lineage>
</organism>
<keyword evidence="4" id="KW-1185">Reference proteome</keyword>
<evidence type="ECO:0000313" key="4">
    <source>
        <dbReference type="Proteomes" id="UP000244727"/>
    </source>
</evidence>
<feature type="region of interest" description="Disordered" evidence="1">
    <location>
        <begin position="107"/>
        <end position="176"/>
    </location>
</feature>
<evidence type="ECO:0000313" key="3">
    <source>
        <dbReference type="EMBL" id="AWB28738.1"/>
    </source>
</evidence>
<sequence>MHENVDGSLDIVSQPEFADLSQLKRDILYVISGLDDPKGLEIKDELSTYYDEEINHGRLYPNLDDLAEAGFVDKFKVNGRSNGYRLTTGGRNLMESRRRWEQTKLARLSVDTSDSEESTVKPRQTSPGDDSEESTVKPRQTSPGDDSEESMADDDASDIIAENNILDELTDEFEDI</sequence>